<comment type="caution">
    <text evidence="3">The sequence shown here is derived from an EMBL/GenBank/DDBJ whole genome shotgun (WGS) entry which is preliminary data.</text>
</comment>
<feature type="domain" description="Cyanovirin-N" evidence="2">
    <location>
        <begin position="23"/>
        <end position="123"/>
    </location>
</feature>
<evidence type="ECO:0000313" key="4">
    <source>
        <dbReference type="Proteomes" id="UP001642405"/>
    </source>
</evidence>
<feature type="chain" id="PRO_5045557456" description="Cyanovirin-N domain-containing protein" evidence="1">
    <location>
        <begin position="22"/>
        <end position="142"/>
    </location>
</feature>
<dbReference type="EMBL" id="CAWUHB010000022">
    <property type="protein sequence ID" value="CAK7221258.1"/>
    <property type="molecule type" value="Genomic_DNA"/>
</dbReference>
<keyword evidence="4" id="KW-1185">Reference proteome</keyword>
<protein>
    <recommendedName>
        <fullName evidence="2">Cyanovirin-N domain-containing protein</fullName>
    </recommendedName>
</protein>
<reference evidence="3 4" key="1">
    <citation type="submission" date="2024-01" db="EMBL/GenBank/DDBJ databases">
        <authorList>
            <person name="Allen C."/>
            <person name="Tagirdzhanova G."/>
        </authorList>
    </citation>
    <scope>NUCLEOTIDE SEQUENCE [LARGE SCALE GENOMIC DNA]</scope>
</reference>
<evidence type="ECO:0000256" key="1">
    <source>
        <dbReference type="SAM" id="SignalP"/>
    </source>
</evidence>
<sequence length="142" mass="15363">MFAKIALGLVGLLFTTKLASAEFAKECRNICLDPVEQNILVTECTVSGSTNDGQYRWAEFDLNQILARSGGYFVYQQNGDFSVNGSPCNQCAIDESAAFTCKCDVDTPLIDLNQYLSDATGTLCFANADFGPICGPSTSRRC</sequence>
<feature type="signal peptide" evidence="1">
    <location>
        <begin position="1"/>
        <end position="21"/>
    </location>
</feature>
<dbReference type="Proteomes" id="UP001642405">
    <property type="component" value="Unassembled WGS sequence"/>
</dbReference>
<name>A0ABP0BNU6_9PEZI</name>
<dbReference type="Pfam" id="PF08881">
    <property type="entry name" value="CVNH"/>
    <property type="match status" value="1"/>
</dbReference>
<organism evidence="3 4">
    <name type="scientific">Sporothrix curviconia</name>
    <dbReference type="NCBI Taxonomy" id="1260050"/>
    <lineage>
        <taxon>Eukaryota</taxon>
        <taxon>Fungi</taxon>
        <taxon>Dikarya</taxon>
        <taxon>Ascomycota</taxon>
        <taxon>Pezizomycotina</taxon>
        <taxon>Sordariomycetes</taxon>
        <taxon>Sordariomycetidae</taxon>
        <taxon>Ophiostomatales</taxon>
        <taxon>Ophiostomataceae</taxon>
        <taxon>Sporothrix</taxon>
    </lineage>
</organism>
<gene>
    <name evidence="3" type="ORF">SCUCBS95973_004433</name>
</gene>
<keyword evidence="1" id="KW-0732">Signal</keyword>
<dbReference type="InterPro" id="IPR036673">
    <property type="entry name" value="Cyanovirin-N_sf"/>
</dbReference>
<evidence type="ECO:0000313" key="3">
    <source>
        <dbReference type="EMBL" id="CAK7221258.1"/>
    </source>
</evidence>
<proteinExistence type="predicted"/>
<accession>A0ABP0BNU6</accession>
<dbReference type="SUPFAM" id="SSF51322">
    <property type="entry name" value="Cyanovirin-N"/>
    <property type="match status" value="1"/>
</dbReference>
<dbReference type="Gene3D" id="2.30.60.10">
    <property type="entry name" value="Cyanovirin-N"/>
    <property type="match status" value="1"/>
</dbReference>
<dbReference type="InterPro" id="IPR011058">
    <property type="entry name" value="Cyanovirin-N"/>
</dbReference>
<evidence type="ECO:0000259" key="2">
    <source>
        <dbReference type="Pfam" id="PF08881"/>
    </source>
</evidence>